<keyword evidence="2" id="KW-0479">Metal-binding</keyword>
<dbReference type="InterPro" id="IPR011650">
    <property type="entry name" value="Peptidase_M20_dimer"/>
</dbReference>
<dbReference type="SUPFAM" id="SSF53187">
    <property type="entry name" value="Zn-dependent exopeptidases"/>
    <property type="match status" value="1"/>
</dbReference>
<dbReference type="PIRSF" id="PIRSF005962">
    <property type="entry name" value="Pept_M20D_amidohydro"/>
    <property type="match status" value="1"/>
</dbReference>
<proteinExistence type="predicted"/>
<dbReference type="EMBL" id="LS483470">
    <property type="protein sequence ID" value="SQI36509.1"/>
    <property type="molecule type" value="Genomic_DNA"/>
</dbReference>
<feature type="binding site" evidence="2">
    <location>
        <position position="97"/>
    </location>
    <ligand>
        <name>Mn(2+)</name>
        <dbReference type="ChEBI" id="CHEBI:29035"/>
        <label>2</label>
    </ligand>
</feature>
<dbReference type="Gene3D" id="3.30.70.360">
    <property type="match status" value="1"/>
</dbReference>
<dbReference type="RefSeq" id="WP_111739374.1">
    <property type="nucleotide sequence ID" value="NZ_LR698987.1"/>
</dbReference>
<dbReference type="InterPro" id="IPR002933">
    <property type="entry name" value="Peptidase_M20"/>
</dbReference>
<evidence type="ECO:0000313" key="4">
    <source>
        <dbReference type="EMBL" id="SQI36509.1"/>
    </source>
</evidence>
<dbReference type="KEGG" id="lri:NCTC12151_00775"/>
<dbReference type="InterPro" id="IPR017439">
    <property type="entry name" value="Amidohydrolase"/>
</dbReference>
<dbReference type="CDD" id="cd05666">
    <property type="entry name" value="M20_Acy1-like"/>
    <property type="match status" value="1"/>
</dbReference>
<keyword evidence="1 4" id="KW-0378">Hydrolase</keyword>
<comment type="cofactor">
    <cofactor evidence="2">
        <name>Mn(2+)</name>
        <dbReference type="ChEBI" id="CHEBI:29035"/>
    </cofactor>
    <text evidence="2">The Mn(2+) ion enhances activity.</text>
</comment>
<dbReference type="Pfam" id="PF01546">
    <property type="entry name" value="Peptidase_M20"/>
    <property type="match status" value="1"/>
</dbReference>
<dbReference type="AlphaFoldDB" id="A0A2X4UCZ6"/>
<dbReference type="EC" id="3.-.-.-" evidence="4"/>
<reference evidence="4 5" key="1">
    <citation type="submission" date="2018-06" db="EMBL/GenBank/DDBJ databases">
        <authorList>
            <consortium name="Pathogen Informatics"/>
            <person name="Doyle S."/>
        </authorList>
    </citation>
    <scope>NUCLEOTIDE SEQUENCE [LARGE SCALE GENOMIC DNA]</scope>
    <source>
        <strain evidence="4 5">NCTC12151</strain>
    </source>
</reference>
<feature type="domain" description="Peptidase M20 dimerisation" evidence="3">
    <location>
        <begin position="182"/>
        <end position="267"/>
    </location>
</feature>
<name>A0A2X4UCZ6_9GAMM</name>
<dbReference type="FunFam" id="3.30.70.360:FF:000001">
    <property type="entry name" value="N-acetyldiaminopimelate deacetylase"/>
    <property type="match status" value="1"/>
</dbReference>
<dbReference type="PANTHER" id="PTHR11014:SF169">
    <property type="entry name" value="CLAN MH, FAMILY M20, PEPTIDASE T-LIKE METALLOPEPTIDASE"/>
    <property type="match status" value="1"/>
</dbReference>
<dbReference type="OrthoDB" id="9777385at2"/>
<dbReference type="NCBIfam" id="TIGR01891">
    <property type="entry name" value="amidohydrolases"/>
    <property type="match status" value="1"/>
</dbReference>
<dbReference type="Gene3D" id="3.40.630.10">
    <property type="entry name" value="Zn peptidases"/>
    <property type="match status" value="1"/>
</dbReference>
<dbReference type="InterPro" id="IPR036264">
    <property type="entry name" value="Bact_exopeptidase_dim_dom"/>
</dbReference>
<evidence type="ECO:0000256" key="1">
    <source>
        <dbReference type="ARBA" id="ARBA00022801"/>
    </source>
</evidence>
<feature type="binding site" evidence="2">
    <location>
        <position position="132"/>
    </location>
    <ligand>
        <name>Mn(2+)</name>
        <dbReference type="ChEBI" id="CHEBI:29035"/>
        <label>2</label>
    </ligand>
</feature>
<dbReference type="SUPFAM" id="SSF55031">
    <property type="entry name" value="Bacterial exopeptidase dimerisation domain"/>
    <property type="match status" value="1"/>
</dbReference>
<accession>A0A2X4UCZ6</accession>
<evidence type="ECO:0000313" key="5">
    <source>
        <dbReference type="Proteomes" id="UP000249005"/>
    </source>
</evidence>
<protein>
    <submittedName>
        <fullName evidence="4">Uncharacterized hydrolase YxeP</fullName>
        <ecNumber evidence="4">3.-.-.-</ecNumber>
    </submittedName>
</protein>
<dbReference type="PANTHER" id="PTHR11014">
    <property type="entry name" value="PEPTIDASE M20 FAMILY MEMBER"/>
    <property type="match status" value="1"/>
</dbReference>
<evidence type="ECO:0000259" key="3">
    <source>
        <dbReference type="Pfam" id="PF07687"/>
    </source>
</evidence>
<sequence>MNQEQLKQQLIEWRHYLHAHPESAFEEQNTSDFIAEKLEQMGIEVHRQIGKTGLVGVLKCGDGDGVIGIRADIDSIQLTEQGDRPYRSTTPNRMHGCGHDGHTSIALGAARLLLERRNFNGTVCFVFQPAEEPGYGANAMMEDGLLERFGIQEIYGLHNMPGMKAGTISTRVGGIMASEDNFVIKIRGQGSHAARPHMSRDPLVIAAEIIMALQTVVSRNVDPNVPAVISCTELHTDGIRNAIPTHVEIKGDTRSYSPEVQDLLETRMRVISESLCAMNGAECEFSYTHEFAPTVNWESCVNVAVEAAKRVVGEDSVNGSVQQMMISEDFGAFLQKIPGCFVFLGNGDDTDAKGSTPLHNACYDFNDDILLTGAEYFAEIVKIRLPK</sequence>
<feature type="binding site" evidence="2">
    <location>
        <position position="99"/>
    </location>
    <ligand>
        <name>Mn(2+)</name>
        <dbReference type="ChEBI" id="CHEBI:29035"/>
        <label>2</label>
    </ligand>
</feature>
<feature type="binding site" evidence="2">
    <location>
        <position position="158"/>
    </location>
    <ligand>
        <name>Mn(2+)</name>
        <dbReference type="ChEBI" id="CHEBI:29035"/>
        <label>2</label>
    </ligand>
</feature>
<organism evidence="4 5">
    <name type="scientific">Leminorella richardii</name>
    <dbReference type="NCBI Taxonomy" id="158841"/>
    <lineage>
        <taxon>Bacteria</taxon>
        <taxon>Pseudomonadati</taxon>
        <taxon>Pseudomonadota</taxon>
        <taxon>Gammaproteobacteria</taxon>
        <taxon>Enterobacterales</taxon>
        <taxon>Budviciaceae</taxon>
        <taxon>Leminorella</taxon>
    </lineage>
</organism>
<keyword evidence="2" id="KW-0464">Manganese</keyword>
<dbReference type="GO" id="GO:0019877">
    <property type="term" value="P:diaminopimelate biosynthetic process"/>
    <property type="evidence" value="ECO:0007669"/>
    <property type="project" value="UniProtKB-ARBA"/>
</dbReference>
<dbReference type="GO" id="GO:0046872">
    <property type="term" value="F:metal ion binding"/>
    <property type="evidence" value="ECO:0007669"/>
    <property type="project" value="UniProtKB-KW"/>
</dbReference>
<dbReference type="Proteomes" id="UP000249005">
    <property type="component" value="Chromosome 1"/>
</dbReference>
<dbReference type="GO" id="GO:0050118">
    <property type="term" value="F:N-acetyldiaminopimelate deacetylase activity"/>
    <property type="evidence" value="ECO:0007669"/>
    <property type="project" value="UniProtKB-ARBA"/>
</dbReference>
<feature type="binding site" evidence="2">
    <location>
        <position position="359"/>
    </location>
    <ligand>
        <name>Mn(2+)</name>
        <dbReference type="ChEBI" id="CHEBI:29035"/>
        <label>2</label>
    </ligand>
</feature>
<keyword evidence="5" id="KW-1185">Reference proteome</keyword>
<gene>
    <name evidence="4" type="primary">yxeP_2</name>
    <name evidence="4" type="ORF">NCTC12151_00775</name>
</gene>
<evidence type="ECO:0000256" key="2">
    <source>
        <dbReference type="PIRSR" id="PIRSR005962-1"/>
    </source>
</evidence>
<dbReference type="Pfam" id="PF07687">
    <property type="entry name" value="M20_dimer"/>
    <property type="match status" value="1"/>
</dbReference>